<feature type="region of interest" description="Disordered" evidence="1">
    <location>
        <begin position="116"/>
        <end position="143"/>
    </location>
</feature>
<dbReference type="EMBL" id="JACEEZ010009944">
    <property type="protein sequence ID" value="KAG0722168.1"/>
    <property type="molecule type" value="Genomic_DNA"/>
</dbReference>
<protein>
    <submittedName>
        <fullName evidence="2">Uncharacterized protein</fullName>
    </submittedName>
</protein>
<name>A0A8J4Y632_CHIOP</name>
<comment type="caution">
    <text evidence="2">The sequence shown here is derived from an EMBL/GenBank/DDBJ whole genome shotgun (WGS) entry which is preliminary data.</text>
</comment>
<evidence type="ECO:0000313" key="2">
    <source>
        <dbReference type="EMBL" id="KAG0722168.1"/>
    </source>
</evidence>
<dbReference type="AlphaFoldDB" id="A0A8J4Y632"/>
<organism evidence="2 3">
    <name type="scientific">Chionoecetes opilio</name>
    <name type="common">Atlantic snow crab</name>
    <name type="synonym">Cancer opilio</name>
    <dbReference type="NCBI Taxonomy" id="41210"/>
    <lineage>
        <taxon>Eukaryota</taxon>
        <taxon>Metazoa</taxon>
        <taxon>Ecdysozoa</taxon>
        <taxon>Arthropoda</taxon>
        <taxon>Crustacea</taxon>
        <taxon>Multicrustacea</taxon>
        <taxon>Malacostraca</taxon>
        <taxon>Eumalacostraca</taxon>
        <taxon>Eucarida</taxon>
        <taxon>Decapoda</taxon>
        <taxon>Pleocyemata</taxon>
        <taxon>Brachyura</taxon>
        <taxon>Eubrachyura</taxon>
        <taxon>Majoidea</taxon>
        <taxon>Majidae</taxon>
        <taxon>Chionoecetes</taxon>
    </lineage>
</organism>
<sequence>MVGRKERLACLEEADPEGLAGNKTFWGSACVCRVCGGGGCVCGPGGGALLAGQTLAGHHEKGSKARQDEPLLQETQALQVKHTEVEDVLEEVGELALPQQEAGSVLILVDQDAKGCTSRPPRTRAGVPPWIGRGRQQAAGSHPTPLRRLLPAHPFGQNQEVGAFGHIVPTPEARRVAFESRRSGCEVESAETDVVEPLLSMQQTSLASLFRARGMESMALYDSATLGDGTTEKGTIFLSGKSSRIFGKIRAYPCRGLCLHSWRWLPDVTHCGDDGRCFLALGFFSVTHDDVSGKAKRDPGLPSRRGLHVLSLPWWWLQGKCGAYSG</sequence>
<accession>A0A8J4Y632</accession>
<proteinExistence type="predicted"/>
<evidence type="ECO:0000313" key="3">
    <source>
        <dbReference type="Proteomes" id="UP000770661"/>
    </source>
</evidence>
<gene>
    <name evidence="2" type="ORF">GWK47_045021</name>
</gene>
<evidence type="ECO:0000256" key="1">
    <source>
        <dbReference type="SAM" id="MobiDB-lite"/>
    </source>
</evidence>
<dbReference type="Proteomes" id="UP000770661">
    <property type="component" value="Unassembled WGS sequence"/>
</dbReference>
<keyword evidence="3" id="KW-1185">Reference proteome</keyword>
<reference evidence="2" key="1">
    <citation type="submission" date="2020-07" db="EMBL/GenBank/DDBJ databases">
        <title>The High-quality genome of the commercially important snow crab, Chionoecetes opilio.</title>
        <authorList>
            <person name="Jeong J.-H."/>
            <person name="Ryu S."/>
        </authorList>
    </citation>
    <scope>NUCLEOTIDE SEQUENCE</scope>
    <source>
        <strain evidence="2">MADBK_172401_WGS</strain>
        <tissue evidence="2">Digestive gland</tissue>
    </source>
</reference>